<dbReference type="NCBIfam" id="TIGR00099">
    <property type="entry name" value="Cof-subfamily"/>
    <property type="match status" value="1"/>
</dbReference>
<protein>
    <submittedName>
        <fullName evidence="1">Cof subfamily protein (Haloacid dehalogenase superfamily)</fullName>
    </submittedName>
</protein>
<dbReference type="SFLD" id="SFLDG01140">
    <property type="entry name" value="C2.B:_Phosphomannomutase_and_P"/>
    <property type="match status" value="1"/>
</dbReference>
<dbReference type="SFLD" id="SFLDS00003">
    <property type="entry name" value="Haloacid_Dehalogenase"/>
    <property type="match status" value="1"/>
</dbReference>
<dbReference type="Pfam" id="PF08282">
    <property type="entry name" value="Hydrolase_3"/>
    <property type="match status" value="1"/>
</dbReference>
<dbReference type="CDD" id="cd07516">
    <property type="entry name" value="HAD_Pase"/>
    <property type="match status" value="1"/>
</dbReference>
<dbReference type="Gene3D" id="3.30.1240.10">
    <property type="match status" value="1"/>
</dbReference>
<dbReference type="InterPro" id="IPR006379">
    <property type="entry name" value="HAD-SF_hydro_IIB"/>
</dbReference>
<reference evidence="1 2" key="1">
    <citation type="submission" date="2023-07" db="EMBL/GenBank/DDBJ databases">
        <title>Genomic Encyclopedia of Type Strains, Phase IV (KMG-IV): sequencing the most valuable type-strain genomes for metagenomic binning, comparative biology and taxonomic classification.</title>
        <authorList>
            <person name="Goeker M."/>
        </authorList>
    </citation>
    <scope>NUCLEOTIDE SEQUENCE [LARGE SCALE GENOMIC DNA]</scope>
    <source>
        <strain evidence="1 2">DSM 16784</strain>
    </source>
</reference>
<dbReference type="PANTHER" id="PTHR10000:SF8">
    <property type="entry name" value="HAD SUPERFAMILY HYDROLASE-LIKE, TYPE 3"/>
    <property type="match status" value="1"/>
</dbReference>
<keyword evidence="2" id="KW-1185">Reference proteome</keyword>
<proteinExistence type="predicted"/>
<accession>A0ABU0E0T9</accession>
<comment type="caution">
    <text evidence="1">The sequence shown here is derived from an EMBL/GenBank/DDBJ whole genome shotgun (WGS) entry which is preliminary data.</text>
</comment>
<evidence type="ECO:0000313" key="2">
    <source>
        <dbReference type="Proteomes" id="UP001230220"/>
    </source>
</evidence>
<dbReference type="PANTHER" id="PTHR10000">
    <property type="entry name" value="PHOSPHOSERINE PHOSPHATASE"/>
    <property type="match status" value="1"/>
</dbReference>
<sequence length="270" mass="30587">MYKNIYIDLDGTLLNDQGQVSEDNKYMLKKALDMGSKVYFVSGRPYCFVKDLAMKCNREIGVVAANGGVIETDDRIITKLINDEALKKVIDVLSEYKGVHAFFKGMKNFYTTDPYDVRFLYSHYNDQYDSSIQVTSFTDMSYLELKESASEIIKVLVYTMDKTELKALRERLEKIEGLALTSYNEISFDINATGVSKGSALKELHQLHNIHKKETMAIGDAENDISMFEESGLCVAMENATAAIKKRCDVHTLSNNDSGVAHAIWKYNKR</sequence>
<dbReference type="EMBL" id="JAUSUR010000002">
    <property type="protein sequence ID" value="MDQ0360489.1"/>
    <property type="molecule type" value="Genomic_DNA"/>
</dbReference>
<dbReference type="Gene3D" id="3.40.50.1000">
    <property type="entry name" value="HAD superfamily/HAD-like"/>
    <property type="match status" value="1"/>
</dbReference>
<dbReference type="InterPro" id="IPR000150">
    <property type="entry name" value="Cof"/>
</dbReference>
<dbReference type="InterPro" id="IPR036412">
    <property type="entry name" value="HAD-like_sf"/>
</dbReference>
<evidence type="ECO:0000313" key="1">
    <source>
        <dbReference type="EMBL" id="MDQ0360489.1"/>
    </source>
</evidence>
<organism evidence="1 2">
    <name type="scientific">Breznakia pachnodae</name>
    <dbReference type="NCBI Taxonomy" id="265178"/>
    <lineage>
        <taxon>Bacteria</taxon>
        <taxon>Bacillati</taxon>
        <taxon>Bacillota</taxon>
        <taxon>Erysipelotrichia</taxon>
        <taxon>Erysipelotrichales</taxon>
        <taxon>Erysipelotrichaceae</taxon>
        <taxon>Breznakia</taxon>
    </lineage>
</organism>
<dbReference type="Proteomes" id="UP001230220">
    <property type="component" value="Unassembled WGS sequence"/>
</dbReference>
<dbReference type="InterPro" id="IPR023214">
    <property type="entry name" value="HAD_sf"/>
</dbReference>
<dbReference type="SUPFAM" id="SSF56784">
    <property type="entry name" value="HAD-like"/>
    <property type="match status" value="1"/>
</dbReference>
<dbReference type="RefSeq" id="WP_307406431.1">
    <property type="nucleotide sequence ID" value="NZ_JAUSUR010000002.1"/>
</dbReference>
<dbReference type="PROSITE" id="PS01228">
    <property type="entry name" value="COF_1"/>
    <property type="match status" value="1"/>
</dbReference>
<gene>
    <name evidence="1" type="ORF">J2S15_001234</name>
</gene>
<dbReference type="NCBIfam" id="TIGR01484">
    <property type="entry name" value="HAD-SF-IIB"/>
    <property type="match status" value="1"/>
</dbReference>
<name>A0ABU0E0T9_9FIRM</name>